<evidence type="ECO:0000313" key="4">
    <source>
        <dbReference type="EMBL" id="VDM22594.1"/>
    </source>
</evidence>
<dbReference type="OrthoDB" id="6022531at2759"/>
<dbReference type="InterPro" id="IPR002172">
    <property type="entry name" value="LDrepeatLR_classA_rpt"/>
</dbReference>
<reference evidence="6" key="1">
    <citation type="submission" date="2017-02" db="UniProtKB">
        <authorList>
            <consortium name="WormBaseParasite"/>
        </authorList>
    </citation>
    <scope>IDENTIFICATION</scope>
</reference>
<dbReference type="EMBL" id="UYWX01002411">
    <property type="protein sequence ID" value="VDM22594.1"/>
    <property type="molecule type" value="Genomic_DNA"/>
</dbReference>
<feature type="chain" id="PRO_5043132964" evidence="3">
    <location>
        <begin position="21"/>
        <end position="792"/>
    </location>
</feature>
<dbReference type="Gene3D" id="2.40.128.620">
    <property type="match status" value="2"/>
</dbReference>
<proteinExistence type="predicted"/>
<comment type="caution">
    <text evidence="2">Lacks conserved residue(s) required for the propagation of feature annotation.</text>
</comment>
<feature type="signal peptide" evidence="3">
    <location>
        <begin position="1"/>
        <end position="20"/>
    </location>
</feature>
<dbReference type="CDD" id="cd00112">
    <property type="entry name" value="LDLa"/>
    <property type="match status" value="1"/>
</dbReference>
<protein>
    <submittedName>
        <fullName evidence="6">Low-density lipoprotein receptor domain class A</fullName>
    </submittedName>
</protein>
<accession>A0A0R3WRP6</accession>
<keyword evidence="3" id="KW-0732">Signal</keyword>
<dbReference type="WBParaSite" id="TTAC_0000343601-mRNA-1">
    <property type="protein sequence ID" value="TTAC_0000343601-mRNA-1"/>
    <property type="gene ID" value="TTAC_0000343601"/>
</dbReference>
<dbReference type="SMART" id="SM00192">
    <property type="entry name" value="LDLa"/>
    <property type="match status" value="3"/>
</dbReference>
<keyword evidence="1" id="KW-1015">Disulfide bond</keyword>
<dbReference type="AlphaFoldDB" id="A0A0R3WRP6"/>
<sequence length="792" mass="86421">MHFRILVLVTLFHVAAVAPAILPRHRLLSDPVTKNIEYNSTRGKLESGGPPKWTVRPGIGHSVLFRVVLHEIIFPGNGQDCLSDAYVILTDSNNNSAIYCGSVKNREVRLLSLHLSIQIMFGSEFEANMFANISYEFFDPPEKQIVPVCSGITSDSTFGWYCKPYFYAPNFSETVCIQPAEICDGHNQCPNGEDEEMNVCSVANITSLHIQLLKNGTFFPRGGGTSLCISSAQTNCQEGDCESGCVDSLVSNASCPDQTFHCQEEAKCLPPSDVCNGLQECIGLSDESVAACEWRKNHADRLTNITYGDTSTLCPLGYPFFCPSDNTCLAVRAICNGFTDCSDGFDESEIVCKAASHYQKELINQTARNYSTVPVENTGADLFTTNITLDALEKTEIRCTKIDFSCPKETAEVGKRNVEELGEGSRNVEAVSASENIHSTTVADVEYREISSNFTYNKTEVDQEKSVVDFSSSTVSNTITTSLKEGEILDAKKCTDVLGTNKTSGGPLDTDRLQCADYNSAEEPETNKIKESPDRAITDIPITEESINKTVDVITDAISSQVIASHSEMNLNPCSPIDKQDTPFNETTNADLTTKKKKLALQASLESTSSLPTAKQKKKESLTESLLESSNSGLHSFVADLKVKHFNGVFTEPPVEPHGKSIGRSHASEVELGKSTSVLCNPLCKTNSSEAKNLDKSNHGSVHQRYNFTDGLTLNRAEINAMVMPGSDIKGEIAFPPLWIARISSGPFFLCYGVLLADGSTSRWVLIPASCGRYLQSSTMLVHFGAGIDNYE</sequence>
<dbReference type="PRINTS" id="PR00261">
    <property type="entry name" value="LDLRECEPTOR"/>
</dbReference>
<evidence type="ECO:0000313" key="6">
    <source>
        <dbReference type="WBParaSite" id="TTAC_0000343601-mRNA-1"/>
    </source>
</evidence>
<gene>
    <name evidence="4" type="ORF">TTAC_LOCUS3421</name>
</gene>
<dbReference type="PANTHER" id="PTHR20967:SF0">
    <property type="entry name" value="PROHORMONE-4"/>
    <property type="match status" value="1"/>
</dbReference>
<dbReference type="PANTHER" id="PTHR20967">
    <property type="entry name" value="PROHORMONE-4"/>
    <property type="match status" value="1"/>
</dbReference>
<keyword evidence="5" id="KW-1185">Reference proteome</keyword>
<organism evidence="6">
    <name type="scientific">Hydatigena taeniaeformis</name>
    <name type="common">Feline tapeworm</name>
    <name type="synonym">Taenia taeniaeformis</name>
    <dbReference type="NCBI Taxonomy" id="6205"/>
    <lineage>
        <taxon>Eukaryota</taxon>
        <taxon>Metazoa</taxon>
        <taxon>Spiralia</taxon>
        <taxon>Lophotrochozoa</taxon>
        <taxon>Platyhelminthes</taxon>
        <taxon>Cestoda</taxon>
        <taxon>Eucestoda</taxon>
        <taxon>Cyclophyllidea</taxon>
        <taxon>Taeniidae</taxon>
        <taxon>Hydatigera</taxon>
    </lineage>
</organism>
<dbReference type="Gene3D" id="4.10.400.10">
    <property type="entry name" value="Low-density Lipoprotein Receptor"/>
    <property type="match status" value="1"/>
</dbReference>
<evidence type="ECO:0000256" key="1">
    <source>
        <dbReference type="ARBA" id="ARBA00023157"/>
    </source>
</evidence>
<dbReference type="InterPro" id="IPR036055">
    <property type="entry name" value="LDL_receptor-like_sf"/>
</dbReference>
<name>A0A0R3WRP6_HYDTA</name>
<dbReference type="InterPro" id="IPR053103">
    <property type="entry name" value="IDLSRF-like_peptide"/>
</dbReference>
<evidence type="ECO:0000256" key="3">
    <source>
        <dbReference type="SAM" id="SignalP"/>
    </source>
</evidence>
<evidence type="ECO:0000256" key="2">
    <source>
        <dbReference type="PROSITE-ProRule" id="PRU00124"/>
    </source>
</evidence>
<dbReference type="PROSITE" id="PS50068">
    <property type="entry name" value="LDLRA_2"/>
    <property type="match status" value="3"/>
</dbReference>
<reference evidence="4 5" key="2">
    <citation type="submission" date="2018-11" db="EMBL/GenBank/DDBJ databases">
        <authorList>
            <consortium name="Pathogen Informatics"/>
        </authorList>
    </citation>
    <scope>NUCLEOTIDE SEQUENCE [LARGE SCALE GENOMIC DNA]</scope>
</reference>
<dbReference type="SUPFAM" id="SSF57424">
    <property type="entry name" value="LDL receptor-like module"/>
    <property type="match status" value="3"/>
</dbReference>
<dbReference type="Proteomes" id="UP000274429">
    <property type="component" value="Unassembled WGS sequence"/>
</dbReference>
<dbReference type="STRING" id="6205.A0A0R3WRP6"/>
<evidence type="ECO:0000313" key="5">
    <source>
        <dbReference type="Proteomes" id="UP000274429"/>
    </source>
</evidence>